<keyword evidence="2" id="KW-1185">Reference proteome</keyword>
<accession>A0A9N8VHX3</accession>
<dbReference type="EMBL" id="CAJVPK010000113">
    <property type="protein sequence ID" value="CAG8451676.1"/>
    <property type="molecule type" value="Genomic_DNA"/>
</dbReference>
<comment type="caution">
    <text evidence="1">The sequence shown here is derived from an EMBL/GenBank/DDBJ whole genome shotgun (WGS) entry which is preliminary data.</text>
</comment>
<protein>
    <submittedName>
        <fullName evidence="1">5470_t:CDS:1</fullName>
    </submittedName>
</protein>
<proteinExistence type="predicted"/>
<dbReference type="Proteomes" id="UP000789706">
    <property type="component" value="Unassembled WGS sequence"/>
</dbReference>
<sequence length="219" mass="24868">MTYLRHRLKFIHILKSAPQAIERCVDFLEPLDPSKQVIVDCPPTANNDVYVKRQTTNFLVVTHDYTATAALCAAGSARYKPLTSDDNITRLYPRTLAMKVGIITLKTQLIKIIPPLNKAVPIGTSFNTNSEFVTKLHNGNMKNLLMSATTNDKSSLHPYVRGSSISHASEIFESTFDFLITRSQSSWRNTKRLEWELWTQNFSILESIKYETDAYPNPI</sequence>
<gene>
    <name evidence="1" type="ORF">DEBURN_LOCUS2172</name>
</gene>
<name>A0A9N8VHX3_9GLOM</name>
<evidence type="ECO:0000313" key="1">
    <source>
        <dbReference type="EMBL" id="CAG8451676.1"/>
    </source>
</evidence>
<organism evidence="1 2">
    <name type="scientific">Diversispora eburnea</name>
    <dbReference type="NCBI Taxonomy" id="1213867"/>
    <lineage>
        <taxon>Eukaryota</taxon>
        <taxon>Fungi</taxon>
        <taxon>Fungi incertae sedis</taxon>
        <taxon>Mucoromycota</taxon>
        <taxon>Glomeromycotina</taxon>
        <taxon>Glomeromycetes</taxon>
        <taxon>Diversisporales</taxon>
        <taxon>Diversisporaceae</taxon>
        <taxon>Diversispora</taxon>
    </lineage>
</organism>
<reference evidence="1" key="1">
    <citation type="submission" date="2021-06" db="EMBL/GenBank/DDBJ databases">
        <authorList>
            <person name="Kallberg Y."/>
            <person name="Tangrot J."/>
            <person name="Rosling A."/>
        </authorList>
    </citation>
    <scope>NUCLEOTIDE SEQUENCE</scope>
    <source>
        <strain evidence="1">AZ414A</strain>
    </source>
</reference>
<evidence type="ECO:0000313" key="2">
    <source>
        <dbReference type="Proteomes" id="UP000789706"/>
    </source>
</evidence>
<dbReference type="AlphaFoldDB" id="A0A9N8VHX3"/>